<dbReference type="Gene3D" id="1.10.1200.10">
    <property type="entry name" value="ACP-like"/>
    <property type="match status" value="1"/>
</dbReference>
<dbReference type="RefSeq" id="WP_058288274.1">
    <property type="nucleotide sequence ID" value="NZ_CYSD01000002.1"/>
</dbReference>
<dbReference type="OrthoDB" id="177586at2"/>
<reference evidence="1 2" key="1">
    <citation type="submission" date="2015-09" db="EMBL/GenBank/DDBJ databases">
        <authorList>
            <consortium name="Swine Surveillance"/>
        </authorList>
    </citation>
    <scope>NUCLEOTIDE SEQUENCE [LARGE SCALE GENOMIC DNA]</scope>
    <source>
        <strain evidence="1 2">CECT 7557</strain>
    </source>
</reference>
<proteinExistence type="predicted"/>
<name>A0A0P1FZI5_9RHOB</name>
<dbReference type="EMBL" id="CYSD01000002">
    <property type="protein sequence ID" value="CUH74858.1"/>
    <property type="molecule type" value="Genomic_DNA"/>
</dbReference>
<dbReference type="SUPFAM" id="SSF47336">
    <property type="entry name" value="ACP-like"/>
    <property type="match status" value="1"/>
</dbReference>
<evidence type="ECO:0000313" key="2">
    <source>
        <dbReference type="Proteomes" id="UP000052022"/>
    </source>
</evidence>
<dbReference type="InterPro" id="IPR036736">
    <property type="entry name" value="ACP-like_sf"/>
</dbReference>
<accession>A0A0P1FZI5</accession>
<sequence length="425" mass="48348">MTFDSILTAIESTLRGPLQNTHMQHFSAHALLNDQLHLDSVLIINLLLHLETDHGIDVPEREFSKDAFKTVADLIHSILGSEAEKPIGVTTASPSPEGAEITVHCVVSCICAAIRRQEGVDFRPFYFGTWDSDFALTPDMRLSYHSPEMSHAHFFQWATKLYGLQIRSWYDHSQNKSANLIHFETCLAQKHPSEDLMVLVDMYHLPERENKFNQNPFPHFVLIEGTADPDSWHMNDADYRWRGDLPRAAILNAMAQPTVAGGYVLRWDQVAPPKPADVAEYFNKTLLADHNPLTSAVRDIVTHHASPERLPAMQDALRELPVLSLRKYAFEHAFAFFWEELDTPFADFDAECDRIEALCEGYRQFHYQAARAAHTQDQTLIPEVLQALDRLDRLEYDIKAALTAQFDQWCALKLAPKTETQGELA</sequence>
<dbReference type="AlphaFoldDB" id="A0A0P1FZI5"/>
<keyword evidence="2" id="KW-1185">Reference proteome</keyword>
<gene>
    <name evidence="1" type="ORF">TRM7557_00113</name>
</gene>
<dbReference type="Proteomes" id="UP000052022">
    <property type="component" value="Unassembled WGS sequence"/>
</dbReference>
<evidence type="ECO:0000313" key="1">
    <source>
        <dbReference type="EMBL" id="CUH74858.1"/>
    </source>
</evidence>
<protein>
    <submittedName>
        <fullName evidence="1">Acyl carrier protein</fullName>
    </submittedName>
</protein>
<dbReference type="STRING" id="928856.SAMN04488049_11323"/>
<organism evidence="1 2">
    <name type="scientific">Tritonibacter multivorans</name>
    <dbReference type="NCBI Taxonomy" id="928856"/>
    <lineage>
        <taxon>Bacteria</taxon>
        <taxon>Pseudomonadati</taxon>
        <taxon>Pseudomonadota</taxon>
        <taxon>Alphaproteobacteria</taxon>
        <taxon>Rhodobacterales</taxon>
        <taxon>Paracoccaceae</taxon>
        <taxon>Tritonibacter</taxon>
    </lineage>
</organism>
<dbReference type="Pfam" id="PF19468">
    <property type="entry name" value="DUF6005"/>
    <property type="match status" value="1"/>
</dbReference>
<dbReference type="InterPro" id="IPR046047">
    <property type="entry name" value="DUF6005"/>
</dbReference>